<evidence type="ECO:0000256" key="3">
    <source>
        <dbReference type="ARBA" id="ARBA00005708"/>
    </source>
</evidence>
<gene>
    <name evidence="9" type="primary">folB</name>
    <name evidence="9" type="ORF">K8V70_07675</name>
</gene>
<dbReference type="Gene3D" id="3.30.1130.10">
    <property type="match status" value="1"/>
</dbReference>
<evidence type="ECO:0000256" key="1">
    <source>
        <dbReference type="ARBA" id="ARBA00001353"/>
    </source>
</evidence>
<feature type="region of interest" description="Disordered" evidence="7">
    <location>
        <begin position="1"/>
        <end position="22"/>
    </location>
</feature>
<dbReference type="NCBIfam" id="TIGR00526">
    <property type="entry name" value="folB_dom"/>
    <property type="match status" value="1"/>
</dbReference>
<comment type="similarity">
    <text evidence="3 6">Belongs to the DHNA family.</text>
</comment>
<dbReference type="InterPro" id="IPR006157">
    <property type="entry name" value="FolB_dom"/>
</dbReference>
<sequence>MEDAKKGLPEDTSRGEEKGLAHRVKAGLPVSRRELAVADPDSLALADKVIIDGLEVFANHGVYPAEQELGQKFVISAVLYTSLHTAGVGDDLRASVDYGEACHAIDAFVREHTFKLIEAVAEGLASELLERYPQVFGVKVCVKKPWAPIGLPLTSAGVEIVRLR</sequence>
<dbReference type="PANTHER" id="PTHR42844:SF1">
    <property type="entry name" value="DIHYDRONEOPTERIN ALDOLASE 1-RELATED"/>
    <property type="match status" value="1"/>
</dbReference>
<comment type="caution">
    <text evidence="9">The sequence shown here is derived from an EMBL/GenBank/DDBJ whole genome shotgun (WGS) entry which is preliminary data.</text>
</comment>
<dbReference type="EMBL" id="DYUZ01000029">
    <property type="protein sequence ID" value="HJG37721.1"/>
    <property type="molecule type" value="Genomic_DNA"/>
</dbReference>
<dbReference type="RefSeq" id="WP_273190657.1">
    <property type="nucleotide sequence ID" value="NZ_DYUZ01000029.1"/>
</dbReference>
<dbReference type="PANTHER" id="PTHR42844">
    <property type="entry name" value="DIHYDRONEOPTERIN ALDOLASE 1-RELATED"/>
    <property type="match status" value="1"/>
</dbReference>
<dbReference type="Pfam" id="PF02152">
    <property type="entry name" value="FolB"/>
    <property type="match status" value="1"/>
</dbReference>
<keyword evidence="5 6" id="KW-0456">Lyase</keyword>
<dbReference type="GO" id="GO:0046656">
    <property type="term" value="P:folic acid biosynthetic process"/>
    <property type="evidence" value="ECO:0007669"/>
    <property type="project" value="UniProtKB-UniRule"/>
</dbReference>
<protein>
    <recommendedName>
        <fullName evidence="6">7,8-dihydroneopterin aldolase</fullName>
        <ecNumber evidence="6">4.1.2.25</ecNumber>
    </recommendedName>
</protein>
<accession>A0A921IWC2</accession>
<feature type="domain" description="Dihydroneopterin aldolase/epimerase" evidence="8">
    <location>
        <begin position="49"/>
        <end position="162"/>
    </location>
</feature>
<evidence type="ECO:0000313" key="9">
    <source>
        <dbReference type="EMBL" id="HJG37721.1"/>
    </source>
</evidence>
<dbReference type="GO" id="GO:0046654">
    <property type="term" value="P:tetrahydrofolate biosynthetic process"/>
    <property type="evidence" value="ECO:0007669"/>
    <property type="project" value="UniProtKB-UniRule"/>
</dbReference>
<comment type="catalytic activity">
    <reaction evidence="1 6">
        <text>7,8-dihydroneopterin = 6-hydroxymethyl-7,8-dihydropterin + glycolaldehyde</text>
        <dbReference type="Rhea" id="RHEA:10540"/>
        <dbReference type="ChEBI" id="CHEBI:17001"/>
        <dbReference type="ChEBI" id="CHEBI:17071"/>
        <dbReference type="ChEBI" id="CHEBI:44841"/>
        <dbReference type="EC" id="4.1.2.25"/>
    </reaction>
</comment>
<evidence type="ECO:0000256" key="6">
    <source>
        <dbReference type="RuleBase" id="RU362079"/>
    </source>
</evidence>
<organism evidence="9 10">
    <name type="scientific">Enorma phocaeensis</name>
    <dbReference type="NCBI Taxonomy" id="1871019"/>
    <lineage>
        <taxon>Bacteria</taxon>
        <taxon>Bacillati</taxon>
        <taxon>Actinomycetota</taxon>
        <taxon>Coriobacteriia</taxon>
        <taxon>Coriobacteriales</taxon>
        <taxon>Coriobacteriaceae</taxon>
        <taxon>Enorma</taxon>
    </lineage>
</organism>
<name>A0A921IWC2_9ACTN</name>
<dbReference type="InterPro" id="IPR006156">
    <property type="entry name" value="Dihydroneopterin_aldolase"/>
</dbReference>
<keyword evidence="4 6" id="KW-0289">Folate biosynthesis</keyword>
<comment type="pathway">
    <text evidence="2 6">Cofactor biosynthesis; tetrahydrofolate biosynthesis; 2-amino-4-hydroxy-6-hydroxymethyl-7,8-dihydropteridine diphosphate from 7,8-dihydroneopterin triphosphate: step 3/4.</text>
</comment>
<evidence type="ECO:0000313" key="10">
    <source>
        <dbReference type="Proteomes" id="UP000753256"/>
    </source>
</evidence>
<reference evidence="9" key="2">
    <citation type="submission" date="2021-09" db="EMBL/GenBank/DDBJ databases">
        <authorList>
            <person name="Gilroy R."/>
        </authorList>
    </citation>
    <scope>NUCLEOTIDE SEQUENCE</scope>
    <source>
        <strain evidence="9">ChiHjej13B12-9602</strain>
    </source>
</reference>
<dbReference type="CDD" id="cd00534">
    <property type="entry name" value="DHNA_DHNTPE"/>
    <property type="match status" value="1"/>
</dbReference>
<dbReference type="SMART" id="SM00905">
    <property type="entry name" value="FolB"/>
    <property type="match status" value="1"/>
</dbReference>
<dbReference type="AlphaFoldDB" id="A0A921IWC2"/>
<evidence type="ECO:0000259" key="8">
    <source>
        <dbReference type="SMART" id="SM00905"/>
    </source>
</evidence>
<dbReference type="GO" id="GO:0005737">
    <property type="term" value="C:cytoplasm"/>
    <property type="evidence" value="ECO:0007669"/>
    <property type="project" value="TreeGrafter"/>
</dbReference>
<evidence type="ECO:0000256" key="2">
    <source>
        <dbReference type="ARBA" id="ARBA00005013"/>
    </source>
</evidence>
<dbReference type="Proteomes" id="UP000753256">
    <property type="component" value="Unassembled WGS sequence"/>
</dbReference>
<dbReference type="EC" id="4.1.2.25" evidence="6"/>
<dbReference type="InterPro" id="IPR043133">
    <property type="entry name" value="GTP-CH-I_C/QueF"/>
</dbReference>
<feature type="compositionally biased region" description="Basic and acidic residues" evidence="7">
    <location>
        <begin position="1"/>
        <end position="20"/>
    </location>
</feature>
<evidence type="ECO:0000256" key="7">
    <source>
        <dbReference type="SAM" id="MobiDB-lite"/>
    </source>
</evidence>
<proteinExistence type="inferred from homology"/>
<evidence type="ECO:0000256" key="5">
    <source>
        <dbReference type="ARBA" id="ARBA00023239"/>
    </source>
</evidence>
<comment type="function">
    <text evidence="6">Catalyzes the conversion of 7,8-dihydroneopterin to 6-hydroxymethyl-7,8-dihydropterin.</text>
</comment>
<reference evidence="9" key="1">
    <citation type="journal article" date="2021" name="PeerJ">
        <title>Extensive microbial diversity within the chicken gut microbiome revealed by metagenomics and culture.</title>
        <authorList>
            <person name="Gilroy R."/>
            <person name="Ravi A."/>
            <person name="Getino M."/>
            <person name="Pursley I."/>
            <person name="Horton D.L."/>
            <person name="Alikhan N.F."/>
            <person name="Baker D."/>
            <person name="Gharbi K."/>
            <person name="Hall N."/>
            <person name="Watson M."/>
            <person name="Adriaenssens E.M."/>
            <person name="Foster-Nyarko E."/>
            <person name="Jarju S."/>
            <person name="Secka A."/>
            <person name="Antonio M."/>
            <person name="Oren A."/>
            <person name="Chaudhuri R.R."/>
            <person name="La Ragione R."/>
            <person name="Hildebrand F."/>
            <person name="Pallen M.J."/>
        </authorList>
    </citation>
    <scope>NUCLEOTIDE SEQUENCE</scope>
    <source>
        <strain evidence="9">ChiHjej13B12-9602</strain>
    </source>
</reference>
<dbReference type="NCBIfam" id="TIGR00525">
    <property type="entry name" value="folB"/>
    <property type="match status" value="1"/>
</dbReference>
<dbReference type="GO" id="GO:0004150">
    <property type="term" value="F:dihydroneopterin aldolase activity"/>
    <property type="evidence" value="ECO:0007669"/>
    <property type="project" value="UniProtKB-UniRule"/>
</dbReference>
<dbReference type="SUPFAM" id="SSF55620">
    <property type="entry name" value="Tetrahydrobiopterin biosynthesis enzymes-like"/>
    <property type="match status" value="1"/>
</dbReference>
<evidence type="ECO:0000256" key="4">
    <source>
        <dbReference type="ARBA" id="ARBA00022909"/>
    </source>
</evidence>